<dbReference type="Gene3D" id="3.30.750.24">
    <property type="entry name" value="STAS domain"/>
    <property type="match status" value="1"/>
</dbReference>
<dbReference type="InterPro" id="IPR036513">
    <property type="entry name" value="STAS_dom_sf"/>
</dbReference>
<evidence type="ECO:0000313" key="3">
    <source>
        <dbReference type="EMBL" id="MBD8063407.1"/>
    </source>
</evidence>
<evidence type="ECO:0000259" key="2">
    <source>
        <dbReference type="Pfam" id="PF13466"/>
    </source>
</evidence>
<gene>
    <name evidence="3" type="ORF">H9624_13865</name>
</gene>
<dbReference type="Proteomes" id="UP000661894">
    <property type="component" value="Unassembled WGS sequence"/>
</dbReference>
<dbReference type="InterPro" id="IPR058548">
    <property type="entry name" value="MlaB-like_STAS"/>
</dbReference>
<dbReference type="EMBL" id="JACSPO010000010">
    <property type="protein sequence ID" value="MBD8063407.1"/>
    <property type="molecule type" value="Genomic_DNA"/>
</dbReference>
<feature type="region of interest" description="Disordered" evidence="1">
    <location>
        <begin position="77"/>
        <end position="100"/>
    </location>
</feature>
<sequence length="100" mass="10808">MVMKAELLDAVHEAVLHDVPVEVDVRDVTFMDSSVLAALSRLIQASTHRPTFISPPPVVRFLLDVTRIGELVDIVGPDDGTLEPASAEQGSQPREHALGD</sequence>
<protein>
    <submittedName>
        <fullName evidence="3">STAS domain-containing protein</fullName>
    </submittedName>
</protein>
<evidence type="ECO:0000313" key="4">
    <source>
        <dbReference type="Proteomes" id="UP000661894"/>
    </source>
</evidence>
<proteinExistence type="predicted"/>
<dbReference type="CDD" id="cd07043">
    <property type="entry name" value="STAS_anti-anti-sigma_factors"/>
    <property type="match status" value="1"/>
</dbReference>
<comment type="caution">
    <text evidence="3">The sequence shown here is derived from an EMBL/GenBank/DDBJ whole genome shotgun (WGS) entry which is preliminary data.</text>
</comment>
<dbReference type="Pfam" id="PF13466">
    <property type="entry name" value="STAS_2"/>
    <property type="match status" value="1"/>
</dbReference>
<organism evidence="3 4">
    <name type="scientific">Oceanitalea stevensii</name>
    <dbReference type="NCBI Taxonomy" id="2763072"/>
    <lineage>
        <taxon>Bacteria</taxon>
        <taxon>Bacillati</taxon>
        <taxon>Actinomycetota</taxon>
        <taxon>Actinomycetes</taxon>
        <taxon>Micrococcales</taxon>
        <taxon>Bogoriellaceae</taxon>
        <taxon>Georgenia</taxon>
    </lineage>
</organism>
<evidence type="ECO:0000256" key="1">
    <source>
        <dbReference type="SAM" id="MobiDB-lite"/>
    </source>
</evidence>
<accession>A0ABR8Z5E8</accession>
<dbReference type="SUPFAM" id="SSF52091">
    <property type="entry name" value="SpoIIaa-like"/>
    <property type="match status" value="1"/>
</dbReference>
<reference evidence="3 4" key="1">
    <citation type="submission" date="2020-08" db="EMBL/GenBank/DDBJ databases">
        <title>A Genomic Blueprint of the Chicken Gut Microbiome.</title>
        <authorList>
            <person name="Gilroy R."/>
            <person name="Ravi A."/>
            <person name="Getino M."/>
            <person name="Pursley I."/>
            <person name="Horton D.L."/>
            <person name="Alikhan N.-F."/>
            <person name="Baker D."/>
            <person name="Gharbi K."/>
            <person name="Hall N."/>
            <person name="Watson M."/>
            <person name="Adriaenssens E.M."/>
            <person name="Foster-Nyarko E."/>
            <person name="Jarju S."/>
            <person name="Secka A."/>
            <person name="Antonio M."/>
            <person name="Oren A."/>
            <person name="Chaudhuri R."/>
            <person name="La Ragione R.M."/>
            <person name="Hildebrand F."/>
            <person name="Pallen M.J."/>
        </authorList>
    </citation>
    <scope>NUCLEOTIDE SEQUENCE [LARGE SCALE GENOMIC DNA]</scope>
    <source>
        <strain evidence="3 4">Sa1BUA1</strain>
    </source>
</reference>
<feature type="domain" description="MlaB-like STAS" evidence="2">
    <location>
        <begin position="5"/>
        <end position="68"/>
    </location>
</feature>
<name>A0ABR8Z5E8_9MICO</name>
<keyword evidence="4" id="KW-1185">Reference proteome</keyword>